<evidence type="ECO:0000256" key="4">
    <source>
        <dbReference type="ARBA" id="ARBA00022786"/>
    </source>
</evidence>
<dbReference type="Proteomes" id="UP000485058">
    <property type="component" value="Unassembled WGS sequence"/>
</dbReference>
<dbReference type="GO" id="GO:0005737">
    <property type="term" value="C:cytoplasm"/>
    <property type="evidence" value="ECO:0007669"/>
    <property type="project" value="TreeGrafter"/>
</dbReference>
<dbReference type="PANTHER" id="PTHR13931:SF2">
    <property type="entry name" value="UBIQUITIN CONJUGATION FACTOR E4 B"/>
    <property type="match status" value="1"/>
</dbReference>
<dbReference type="GO" id="GO:0006511">
    <property type="term" value="P:ubiquitin-dependent protein catabolic process"/>
    <property type="evidence" value="ECO:0007669"/>
    <property type="project" value="InterPro"/>
</dbReference>
<reference evidence="8 9" key="1">
    <citation type="submission" date="2020-02" db="EMBL/GenBank/DDBJ databases">
        <title>Draft genome sequence of Haematococcus lacustris strain NIES-144.</title>
        <authorList>
            <person name="Morimoto D."/>
            <person name="Nakagawa S."/>
            <person name="Yoshida T."/>
            <person name="Sawayama S."/>
        </authorList>
    </citation>
    <scope>NUCLEOTIDE SEQUENCE [LARGE SCALE GENOMIC DNA]</scope>
    <source>
        <strain evidence="8 9">NIES-144</strain>
    </source>
</reference>
<gene>
    <name evidence="8" type="ORF">HaLaN_32418</name>
</gene>
<evidence type="ECO:0000256" key="6">
    <source>
        <dbReference type="SAM" id="SignalP"/>
    </source>
</evidence>
<dbReference type="GO" id="GO:0000209">
    <property type="term" value="P:protein polyubiquitination"/>
    <property type="evidence" value="ECO:0007669"/>
    <property type="project" value="TreeGrafter"/>
</dbReference>
<keyword evidence="9" id="KW-1185">Reference proteome</keyword>
<dbReference type="AlphaFoldDB" id="A0A6A0AJJ7"/>
<dbReference type="GO" id="GO:0036503">
    <property type="term" value="P:ERAD pathway"/>
    <property type="evidence" value="ECO:0007669"/>
    <property type="project" value="InterPro"/>
</dbReference>
<evidence type="ECO:0000256" key="5">
    <source>
        <dbReference type="ARBA" id="ARBA00023242"/>
    </source>
</evidence>
<evidence type="ECO:0000259" key="7">
    <source>
        <dbReference type="Pfam" id="PF10408"/>
    </source>
</evidence>
<dbReference type="GO" id="GO:0005634">
    <property type="term" value="C:nucleus"/>
    <property type="evidence" value="ECO:0007669"/>
    <property type="project" value="UniProtKB-SubCell"/>
</dbReference>
<feature type="domain" description="Ubiquitin conjugation factor E4 core" evidence="7">
    <location>
        <begin position="2"/>
        <end position="109"/>
    </location>
</feature>
<feature type="chain" id="PRO_5025486755" evidence="6">
    <location>
        <begin position="25"/>
        <end position="120"/>
    </location>
</feature>
<name>A0A6A0AJJ7_HAELA</name>
<comment type="caution">
    <text evidence="8">The sequence shown here is derived from an EMBL/GenBank/DDBJ whole genome shotgun (WGS) entry which is preliminary data.</text>
</comment>
<evidence type="ECO:0000256" key="2">
    <source>
        <dbReference type="ARBA" id="ARBA00004906"/>
    </source>
</evidence>
<dbReference type="PANTHER" id="PTHR13931">
    <property type="entry name" value="UBIQUITINATION FACTOR E4"/>
    <property type="match status" value="1"/>
</dbReference>
<evidence type="ECO:0000313" key="9">
    <source>
        <dbReference type="Proteomes" id="UP000485058"/>
    </source>
</evidence>
<accession>A0A6A0AJJ7</accession>
<dbReference type="InterPro" id="IPR045132">
    <property type="entry name" value="UBE4"/>
</dbReference>
<evidence type="ECO:0000313" key="8">
    <source>
        <dbReference type="EMBL" id="GFH33099.1"/>
    </source>
</evidence>
<comment type="subcellular location">
    <subcellularLocation>
        <location evidence="1">Nucleus</location>
    </subcellularLocation>
</comment>
<keyword evidence="4" id="KW-0833">Ubl conjugation pathway</keyword>
<dbReference type="GO" id="GO:0000151">
    <property type="term" value="C:ubiquitin ligase complex"/>
    <property type="evidence" value="ECO:0007669"/>
    <property type="project" value="InterPro"/>
</dbReference>
<dbReference type="GO" id="GO:0034450">
    <property type="term" value="F:ubiquitin-ubiquitin ligase activity"/>
    <property type="evidence" value="ECO:0007669"/>
    <property type="project" value="InterPro"/>
</dbReference>
<evidence type="ECO:0000256" key="3">
    <source>
        <dbReference type="ARBA" id="ARBA00022679"/>
    </source>
</evidence>
<organism evidence="8 9">
    <name type="scientific">Haematococcus lacustris</name>
    <name type="common">Green alga</name>
    <name type="synonym">Haematococcus pluvialis</name>
    <dbReference type="NCBI Taxonomy" id="44745"/>
    <lineage>
        <taxon>Eukaryota</taxon>
        <taxon>Viridiplantae</taxon>
        <taxon>Chlorophyta</taxon>
        <taxon>core chlorophytes</taxon>
        <taxon>Chlorophyceae</taxon>
        <taxon>CS clade</taxon>
        <taxon>Chlamydomonadales</taxon>
        <taxon>Haematococcaceae</taxon>
        <taxon>Haematococcus</taxon>
    </lineage>
</organism>
<feature type="non-terminal residue" evidence="8">
    <location>
        <position position="120"/>
    </location>
</feature>
<feature type="signal peptide" evidence="6">
    <location>
        <begin position="1"/>
        <end position="24"/>
    </location>
</feature>
<keyword evidence="5" id="KW-0539">Nucleus</keyword>
<keyword evidence="6" id="KW-0732">Signal</keyword>
<feature type="non-terminal residue" evidence="8">
    <location>
        <position position="1"/>
    </location>
</feature>
<keyword evidence="3" id="KW-0808">Transferase</keyword>
<protein>
    <submittedName>
        <fullName evidence="8">U-box domain-containing protein</fullName>
    </submittedName>
</protein>
<dbReference type="UniPathway" id="UPA00143"/>
<comment type="pathway">
    <text evidence="2">Protein modification; protein ubiquitination.</text>
</comment>
<dbReference type="InterPro" id="IPR019474">
    <property type="entry name" value="Ub_conjug_fac_E4_core"/>
</dbReference>
<dbReference type="EMBL" id="BLLF01007756">
    <property type="protein sequence ID" value="GFH33099.1"/>
    <property type="molecule type" value="Genomic_DNA"/>
</dbReference>
<dbReference type="Pfam" id="PF10408">
    <property type="entry name" value="Ufd2P_core"/>
    <property type="match status" value="1"/>
</dbReference>
<evidence type="ECO:0000256" key="1">
    <source>
        <dbReference type="ARBA" id="ARBA00004123"/>
    </source>
</evidence>
<sequence>MAEVLAFYRLVACWLLGLASRGNGASSLTGLVLPLPEEPPPEFVVLPEYFLEDMIDVLLALSKHSPPVMMNARVEEVMMLMIAVMNRPRYVRSSHMRAKMAELLHCWLPQDDGPQGRRPR</sequence>
<proteinExistence type="predicted"/>